<keyword evidence="2" id="KW-1185">Reference proteome</keyword>
<comment type="caution">
    <text evidence="1">The sequence shown here is derived from an EMBL/GenBank/DDBJ whole genome shotgun (WGS) entry which is preliminary data.</text>
</comment>
<dbReference type="AlphaFoldDB" id="B9XQT3"/>
<dbReference type="Proteomes" id="UP000003688">
    <property type="component" value="Unassembled WGS sequence"/>
</dbReference>
<accession>B9XQT3</accession>
<proteinExistence type="predicted"/>
<organism evidence="1 2">
    <name type="scientific">Pedosphaera parvula (strain Ellin514)</name>
    <dbReference type="NCBI Taxonomy" id="320771"/>
    <lineage>
        <taxon>Bacteria</taxon>
        <taxon>Pseudomonadati</taxon>
        <taxon>Verrucomicrobiota</taxon>
        <taxon>Pedosphaerae</taxon>
        <taxon>Pedosphaerales</taxon>
        <taxon>Pedosphaeraceae</taxon>
        <taxon>Pedosphaera</taxon>
    </lineage>
</organism>
<evidence type="ECO:0000313" key="2">
    <source>
        <dbReference type="Proteomes" id="UP000003688"/>
    </source>
</evidence>
<protein>
    <submittedName>
        <fullName evidence="1">Uncharacterized protein</fullName>
    </submittedName>
</protein>
<sequence>MDRVWDSLPLLITQFQRSSVQCKDANNKLMNHAISIAHLKRFTRKCVAISLTSFFGFMLVTLSPLTSHAQLSDDFTTDSSLNTDMWTTSSGLLAALAVEFNSSLITPTLSFGGAGMNFSGVKGVNELAGVQSLATFSPPFTLTTTVTSGQAHGNAYEIFLVSDGLGVWMNVAGNLNPGNGSYFGVWVNYDYSGLPFLSLGNKLYSDPSVNSLSTVQIFIEDTGIATVSLFSASGVLLGVQSDLDVGIGPFYLILGQREGGPNVVGANAATWKNVSLTQSAPAPVLAPITWTDGMVTLAWSAVAGATYQAQYTTDLSSAQWNDLGPPITANGVLVTTTDSPGSDQQRFYRVVLMP</sequence>
<evidence type="ECO:0000313" key="1">
    <source>
        <dbReference type="EMBL" id="EEF57790.1"/>
    </source>
</evidence>
<reference evidence="1 2" key="1">
    <citation type="journal article" date="2011" name="J. Bacteriol.">
        <title>Genome sequence of 'Pedosphaera parvula' Ellin514, an aerobic Verrucomicrobial isolate from pasture soil.</title>
        <authorList>
            <person name="Kant R."/>
            <person name="van Passel M.W."/>
            <person name="Sangwan P."/>
            <person name="Palva A."/>
            <person name="Lucas S."/>
            <person name="Copeland A."/>
            <person name="Lapidus A."/>
            <person name="Glavina Del Rio T."/>
            <person name="Dalin E."/>
            <person name="Tice H."/>
            <person name="Bruce D."/>
            <person name="Goodwin L."/>
            <person name="Pitluck S."/>
            <person name="Chertkov O."/>
            <person name="Larimer F.W."/>
            <person name="Land M.L."/>
            <person name="Hauser L."/>
            <person name="Brettin T.S."/>
            <person name="Detter J.C."/>
            <person name="Han S."/>
            <person name="de Vos W.M."/>
            <person name="Janssen P.H."/>
            <person name="Smidt H."/>
        </authorList>
    </citation>
    <scope>NUCLEOTIDE SEQUENCE [LARGE SCALE GENOMIC DNA]</scope>
    <source>
        <strain evidence="1 2">Ellin514</strain>
    </source>
</reference>
<dbReference type="STRING" id="320771.Cflav_PD0890"/>
<gene>
    <name evidence="1" type="ORF">Cflav_PD0890</name>
</gene>
<dbReference type="EMBL" id="ABOX02000057">
    <property type="protein sequence ID" value="EEF57790.1"/>
    <property type="molecule type" value="Genomic_DNA"/>
</dbReference>
<name>B9XQT3_PEDPL</name>